<sequence length="258" mass="28542">MFPLRTACVADGSAWETRGFVCAWWGPSASPRRGRVCEANAGLRLRCVMATGFVLTRCQKLHLFQDVQPAAPSADKPWQRSWALIRTSNEALAHWRGGYAGESLRQVKLARETEQMVRGNTRRRAQRRRKYDCLVTDAECARAPIPDAPLPPPSQGPRLRISGLSRFLLLTSLCGRQREVSAAPHRGNANKPLTNQGKAKNSRSRKGQHHKNTNKAPHRQKNQVAAGALGALEFRKYIIVDSTTAIAEATAAKRNTCA</sequence>
<evidence type="ECO:0000313" key="3">
    <source>
        <dbReference type="Proteomes" id="UP000672526"/>
    </source>
</evidence>
<keyword evidence="3" id="KW-1185">Reference proteome</keyword>
<name>A0ABN7KIE4_9BURK</name>
<gene>
    <name evidence="2" type="ORF">R69888_00409</name>
</gene>
<feature type="region of interest" description="Disordered" evidence="1">
    <location>
        <begin position="180"/>
        <end position="222"/>
    </location>
</feature>
<evidence type="ECO:0000256" key="1">
    <source>
        <dbReference type="SAM" id="MobiDB-lite"/>
    </source>
</evidence>
<comment type="caution">
    <text evidence="2">The sequence shown here is derived from an EMBL/GenBank/DDBJ whole genome shotgun (WGS) entry which is preliminary data.</text>
</comment>
<organism evidence="2 3">
    <name type="scientific">Paraburkholderia haematera</name>
    <dbReference type="NCBI Taxonomy" id="2793077"/>
    <lineage>
        <taxon>Bacteria</taxon>
        <taxon>Pseudomonadati</taxon>
        <taxon>Pseudomonadota</taxon>
        <taxon>Betaproteobacteria</taxon>
        <taxon>Burkholderiales</taxon>
        <taxon>Burkholderiaceae</taxon>
        <taxon>Paraburkholderia</taxon>
    </lineage>
</organism>
<dbReference type="EMBL" id="CAJNBK010000001">
    <property type="protein sequence ID" value="CAE6694707.1"/>
    <property type="molecule type" value="Genomic_DNA"/>
</dbReference>
<proteinExistence type="predicted"/>
<reference evidence="2 3" key="1">
    <citation type="submission" date="2021-02" db="EMBL/GenBank/DDBJ databases">
        <authorList>
            <person name="Vanwijnsberghe S."/>
        </authorList>
    </citation>
    <scope>NUCLEOTIDE SEQUENCE [LARGE SCALE GENOMIC DNA]</scope>
    <source>
        <strain evidence="2 3">LMG 31837</strain>
    </source>
</reference>
<protein>
    <submittedName>
        <fullName evidence="2">Uncharacterized protein</fullName>
    </submittedName>
</protein>
<dbReference type="Proteomes" id="UP000672526">
    <property type="component" value="Unassembled WGS sequence"/>
</dbReference>
<evidence type="ECO:0000313" key="2">
    <source>
        <dbReference type="EMBL" id="CAE6694707.1"/>
    </source>
</evidence>
<accession>A0ABN7KIE4</accession>
<feature type="compositionally biased region" description="Basic residues" evidence="1">
    <location>
        <begin position="200"/>
        <end position="221"/>
    </location>
</feature>